<dbReference type="PROSITE" id="PS50026">
    <property type="entry name" value="EGF_3"/>
    <property type="match status" value="1"/>
</dbReference>
<dbReference type="Proteomes" id="UP001145742">
    <property type="component" value="Unassembled WGS sequence"/>
</dbReference>
<evidence type="ECO:0000256" key="5">
    <source>
        <dbReference type="ARBA" id="ARBA00022837"/>
    </source>
</evidence>
<protein>
    <recommendedName>
        <fullName evidence="11">EGF-like domain-containing protein</fullName>
    </recommendedName>
</protein>
<dbReference type="Pfam" id="PF01049">
    <property type="entry name" value="CADH_Y-type_LIR"/>
    <property type="match status" value="1"/>
</dbReference>
<feature type="disulfide bond" evidence="8">
    <location>
        <begin position="16"/>
        <end position="26"/>
    </location>
</feature>
<sequence>MVVENASGRQCVRTACAERPCHYGTCTARSPSAFQCHCPDGYSGHRCEVTLAIFHKDTGLSFSSLFAICVCFLALLALLSAAFLWAHWRTRKGLHGGVYHGSAHPEDLEDIRENILNYNEEGGGEQDEDAYNMAELQVSVQASPAYSLCKRKGTPTQQKGLLGTQGQPRAAAAAGATFPSADFGQYLSGVLREADWHGLAGPRDSLRVFCTEGAGSRAGSLSSLSSAGLEEGTVYDDIKEWGPKFEKLSELYSQRDAGDL</sequence>
<evidence type="ECO:0000313" key="12">
    <source>
        <dbReference type="EMBL" id="KAJ7419462.1"/>
    </source>
</evidence>
<keyword evidence="8" id="KW-0245">EGF-like domain</keyword>
<evidence type="ECO:0000256" key="4">
    <source>
        <dbReference type="ARBA" id="ARBA00022737"/>
    </source>
</evidence>
<dbReference type="Gene3D" id="2.10.25.10">
    <property type="entry name" value="Laminin"/>
    <property type="match status" value="1"/>
</dbReference>
<evidence type="ECO:0000256" key="10">
    <source>
        <dbReference type="SAM" id="Phobius"/>
    </source>
</evidence>
<comment type="subcellular location">
    <subcellularLocation>
        <location evidence="1">Cell membrane</location>
        <topology evidence="1">Single-pass type I membrane protein</topology>
    </subcellularLocation>
</comment>
<keyword evidence="8" id="KW-1015">Disulfide bond</keyword>
<dbReference type="PANTHER" id="PTHR24027">
    <property type="entry name" value="CADHERIN-23"/>
    <property type="match status" value="1"/>
</dbReference>
<proteinExistence type="predicted"/>
<dbReference type="Gene3D" id="4.10.900.10">
    <property type="entry name" value="TCF3-CBD (Catenin binding domain)"/>
    <property type="match status" value="1"/>
</dbReference>
<organism evidence="12 13">
    <name type="scientific">Willisornis vidua</name>
    <name type="common">Xingu scale-backed antbird</name>
    <dbReference type="NCBI Taxonomy" id="1566151"/>
    <lineage>
        <taxon>Eukaryota</taxon>
        <taxon>Metazoa</taxon>
        <taxon>Chordata</taxon>
        <taxon>Craniata</taxon>
        <taxon>Vertebrata</taxon>
        <taxon>Euteleostomi</taxon>
        <taxon>Archelosauria</taxon>
        <taxon>Archosauria</taxon>
        <taxon>Dinosauria</taxon>
        <taxon>Saurischia</taxon>
        <taxon>Theropoda</taxon>
        <taxon>Coelurosauria</taxon>
        <taxon>Aves</taxon>
        <taxon>Neognathae</taxon>
        <taxon>Neoaves</taxon>
        <taxon>Telluraves</taxon>
        <taxon>Australaves</taxon>
        <taxon>Passeriformes</taxon>
        <taxon>Thamnophilidae</taxon>
        <taxon>Willisornis</taxon>
    </lineage>
</organism>
<dbReference type="PROSITE" id="PS01186">
    <property type="entry name" value="EGF_2"/>
    <property type="match status" value="1"/>
</dbReference>
<dbReference type="EMBL" id="WHWB01033493">
    <property type="protein sequence ID" value="KAJ7419462.1"/>
    <property type="molecule type" value="Genomic_DNA"/>
</dbReference>
<feature type="transmembrane region" description="Helical" evidence="10">
    <location>
        <begin position="65"/>
        <end position="86"/>
    </location>
</feature>
<dbReference type="InterPro" id="IPR039808">
    <property type="entry name" value="Cadherin"/>
</dbReference>
<dbReference type="PANTHER" id="PTHR24027:SF432">
    <property type="entry name" value="EGF-LIKE DOMAIN-CONTAINING PROTEIN"/>
    <property type="match status" value="1"/>
</dbReference>
<accession>A0ABQ9DCR0</accession>
<keyword evidence="7 10" id="KW-0472">Membrane</keyword>
<evidence type="ECO:0000256" key="1">
    <source>
        <dbReference type="ARBA" id="ARBA00004251"/>
    </source>
</evidence>
<dbReference type="SMART" id="SM00181">
    <property type="entry name" value="EGF"/>
    <property type="match status" value="1"/>
</dbReference>
<dbReference type="CDD" id="cd00054">
    <property type="entry name" value="EGF_CA"/>
    <property type="match status" value="1"/>
</dbReference>
<keyword evidence="13" id="KW-1185">Reference proteome</keyword>
<evidence type="ECO:0000256" key="2">
    <source>
        <dbReference type="ARBA" id="ARBA00022685"/>
    </source>
</evidence>
<dbReference type="SUPFAM" id="SSF57196">
    <property type="entry name" value="EGF/Laminin"/>
    <property type="match status" value="1"/>
</dbReference>
<gene>
    <name evidence="12" type="ORF">WISP_53548</name>
</gene>
<comment type="function">
    <text evidence="9">Cadherins are calcium-dependent cell adhesion proteins.</text>
</comment>
<dbReference type="InterPro" id="IPR000233">
    <property type="entry name" value="Cadherin_Y-type_LIR"/>
</dbReference>
<evidence type="ECO:0000256" key="6">
    <source>
        <dbReference type="ARBA" id="ARBA00022989"/>
    </source>
</evidence>
<evidence type="ECO:0000256" key="3">
    <source>
        <dbReference type="ARBA" id="ARBA00022692"/>
    </source>
</evidence>
<feature type="domain" description="EGF-like" evidence="11">
    <location>
        <begin position="12"/>
        <end position="48"/>
    </location>
</feature>
<name>A0ABQ9DCR0_9PASS</name>
<dbReference type="PROSITE" id="PS00022">
    <property type="entry name" value="EGF_1"/>
    <property type="match status" value="1"/>
</dbReference>
<keyword evidence="4" id="KW-0677">Repeat</keyword>
<dbReference type="InterPro" id="IPR000742">
    <property type="entry name" value="EGF"/>
</dbReference>
<keyword evidence="3 10" id="KW-0812">Transmembrane</keyword>
<reference evidence="12" key="1">
    <citation type="submission" date="2019-10" db="EMBL/GenBank/DDBJ databases">
        <authorList>
            <person name="Soares A.E.R."/>
            <person name="Aleixo A."/>
            <person name="Schneider P."/>
            <person name="Miyaki C.Y."/>
            <person name="Schneider M.P."/>
            <person name="Mello C."/>
            <person name="Vasconcelos A.T.R."/>
        </authorList>
    </citation>
    <scope>NUCLEOTIDE SEQUENCE</scope>
    <source>
        <tissue evidence="12">Muscle</tissue>
    </source>
</reference>
<feature type="disulfide bond" evidence="8">
    <location>
        <begin position="38"/>
        <end position="47"/>
    </location>
</feature>
<evidence type="ECO:0000259" key="11">
    <source>
        <dbReference type="PROSITE" id="PS50026"/>
    </source>
</evidence>
<evidence type="ECO:0000256" key="8">
    <source>
        <dbReference type="PROSITE-ProRule" id="PRU00076"/>
    </source>
</evidence>
<comment type="caution">
    <text evidence="12">The sequence shown here is derived from an EMBL/GenBank/DDBJ whole genome shotgun (WGS) entry which is preliminary data.</text>
</comment>
<evidence type="ECO:0000256" key="9">
    <source>
        <dbReference type="RuleBase" id="RU004357"/>
    </source>
</evidence>
<evidence type="ECO:0000256" key="7">
    <source>
        <dbReference type="ARBA" id="ARBA00023136"/>
    </source>
</evidence>
<keyword evidence="6 10" id="KW-1133">Transmembrane helix</keyword>
<keyword evidence="5" id="KW-0106">Calcium</keyword>
<evidence type="ECO:0000313" key="13">
    <source>
        <dbReference type="Proteomes" id="UP001145742"/>
    </source>
</evidence>
<comment type="caution">
    <text evidence="8">Lacks conserved residue(s) required for the propagation of feature annotation.</text>
</comment>
<dbReference type="InterPro" id="IPR027397">
    <property type="entry name" value="Catenin-bd_sf"/>
</dbReference>
<keyword evidence="2" id="KW-0165">Cleavage on pair of basic residues</keyword>